<dbReference type="Gene3D" id="3.30.1330.60">
    <property type="entry name" value="OmpA-like domain"/>
    <property type="match status" value="1"/>
</dbReference>
<evidence type="ECO:0000313" key="4">
    <source>
        <dbReference type="EMBL" id="ACB54055.1"/>
    </source>
</evidence>
<dbReference type="OrthoDB" id="5347798at2"/>
<dbReference type="RefSeq" id="WP_009543250.1">
    <property type="nucleotide sequence ID" value="NC_010546.1"/>
</dbReference>
<dbReference type="Pfam" id="PF04972">
    <property type="entry name" value="BON"/>
    <property type="match status" value="1"/>
</dbReference>
<dbReference type="EMBL" id="CP000806">
    <property type="protein sequence ID" value="ACB54055.1"/>
    <property type="molecule type" value="Genomic_DNA"/>
</dbReference>
<gene>
    <name evidence="4" type="ordered locus">cce_4707</name>
</gene>
<dbReference type="Gene3D" id="3.40.1520.20">
    <property type="match status" value="1"/>
</dbReference>
<dbReference type="eggNOG" id="COG2885">
    <property type="taxonomic scope" value="Bacteria"/>
</dbReference>
<dbReference type="SUPFAM" id="SSF103088">
    <property type="entry name" value="OmpA-like"/>
    <property type="match status" value="1"/>
</dbReference>
<dbReference type="STRING" id="43989.cce_4707"/>
<dbReference type="InterPro" id="IPR006665">
    <property type="entry name" value="OmpA-like"/>
</dbReference>
<dbReference type="HOGENOM" id="CLU_014911_0_0_3"/>
<feature type="domain" description="OmpA-like" evidence="3">
    <location>
        <begin position="466"/>
        <end position="583"/>
    </location>
</feature>
<evidence type="ECO:0000256" key="1">
    <source>
        <dbReference type="PROSITE-ProRule" id="PRU00473"/>
    </source>
</evidence>
<sequence length="583" mass="65061">MTELLASPSISEETIKQAITPVIDQIIKERSQQDRLKMSQAIADILPTAIAQEIENSPQEIAKAIAPEMALAIQNQIQLDREAIAQTLGPEMGQAIKHQIEVERDAMVDALYPVIGNTISKYMVELAKSINDKVENALSMDGIRRKIQAKIQGVSEAELILQESINFSVQAVLLIHKSSGLIISQVQSASQPIEEVDLWAAMLTAIRDFVNDCVTVEGKVSELHEIEYDDAKIVLEVAGYCYLAVIIKGEPSQTFLNQIRQTLSHIILKSGRTIEDFNGDQSTIPQFIHPQLKALITFCTDSKTSNPPITLIFIFSLIIISVGTIVYRHQITNSWEKEVLKALDAAPELSVYRIIPEVKRRQLILRGRVPNLALKKQAENITHQVTPHLTLDNQIVAVNIPPDDQAIAGEVQRVTEIFNQTEGVAINTNYQDHKVTITGFVLNISQSNQLSQAFQQIPGIEQVISTFQTQPYLETRIYFDQNSSQFQTDNINQKVKTIEKFLAEHPRIHLIIIGHSDTTGSVAQNESLAKARAKAVERVLLQNKVDSRRLRIAVSLQPPPGVTSNQPLWLSRCVRFEISIPPN</sequence>
<dbReference type="PROSITE" id="PS50914">
    <property type="entry name" value="BON"/>
    <property type="match status" value="1"/>
</dbReference>
<proteinExistence type="predicted"/>
<dbReference type="PROSITE" id="PS51123">
    <property type="entry name" value="OMPA_2"/>
    <property type="match status" value="1"/>
</dbReference>
<dbReference type="AlphaFoldDB" id="B1WWC7"/>
<dbReference type="Proteomes" id="UP000001203">
    <property type="component" value="Chromosome circular"/>
</dbReference>
<dbReference type="InterPro" id="IPR007055">
    <property type="entry name" value="BON_dom"/>
</dbReference>
<dbReference type="KEGG" id="cyt:cce_4707"/>
<dbReference type="InterPro" id="IPR036737">
    <property type="entry name" value="OmpA-like_sf"/>
</dbReference>
<organism evidence="4 5">
    <name type="scientific">Crocosphaera subtropica (strain ATCC 51142 / BH68)</name>
    <name type="common">Cyanothece sp. (strain ATCC 51142)</name>
    <dbReference type="NCBI Taxonomy" id="43989"/>
    <lineage>
        <taxon>Bacteria</taxon>
        <taxon>Bacillati</taxon>
        <taxon>Cyanobacteriota</taxon>
        <taxon>Cyanophyceae</taxon>
        <taxon>Oscillatoriophycideae</taxon>
        <taxon>Chroococcales</taxon>
        <taxon>Aphanothecaceae</taxon>
        <taxon>Crocosphaera</taxon>
        <taxon>Crocosphaera subtropica</taxon>
    </lineage>
</organism>
<accession>B1WWC7</accession>
<feature type="domain" description="BON" evidence="2">
    <location>
        <begin position="403"/>
        <end position="471"/>
    </location>
</feature>
<evidence type="ECO:0000313" key="5">
    <source>
        <dbReference type="Proteomes" id="UP000001203"/>
    </source>
</evidence>
<dbReference type="eggNOG" id="COG2823">
    <property type="taxonomic scope" value="Bacteria"/>
</dbReference>
<dbReference type="CDD" id="cd07185">
    <property type="entry name" value="OmpA_C-like"/>
    <property type="match status" value="1"/>
</dbReference>
<keyword evidence="5" id="KW-1185">Reference proteome</keyword>
<evidence type="ECO:0000259" key="3">
    <source>
        <dbReference type="PROSITE" id="PS51123"/>
    </source>
</evidence>
<name>B1WWC7_CROS5</name>
<keyword evidence="1" id="KW-0472">Membrane</keyword>
<dbReference type="Pfam" id="PF00691">
    <property type="entry name" value="OmpA"/>
    <property type="match status" value="1"/>
</dbReference>
<evidence type="ECO:0008006" key="6">
    <source>
        <dbReference type="Google" id="ProtNLM"/>
    </source>
</evidence>
<reference evidence="4 5" key="1">
    <citation type="journal article" date="2008" name="Proc. Natl. Acad. Sci. U.S.A.">
        <title>The genome of Cyanothece 51142, a unicellular diazotrophic cyanobacterium important in the marine nitrogen cycle.</title>
        <authorList>
            <person name="Welsh E.A."/>
            <person name="Liberton M."/>
            <person name="Stoeckel J."/>
            <person name="Loh T."/>
            <person name="Elvitigala T."/>
            <person name="Wang C."/>
            <person name="Wollam A."/>
            <person name="Fulton R.S."/>
            <person name="Clifton S.W."/>
            <person name="Jacobs J.M."/>
            <person name="Aurora R."/>
            <person name="Ghosh B.K."/>
            <person name="Sherman L.A."/>
            <person name="Smith R.D."/>
            <person name="Wilson R.K."/>
            <person name="Pakrasi H.B."/>
        </authorList>
    </citation>
    <scope>NUCLEOTIDE SEQUENCE [LARGE SCALE GENOMIC DNA]</scope>
    <source>
        <strain evidence="5">ATCC 51142 / BH68</strain>
    </source>
</reference>
<dbReference type="GO" id="GO:0016020">
    <property type="term" value="C:membrane"/>
    <property type="evidence" value="ECO:0007669"/>
    <property type="project" value="UniProtKB-UniRule"/>
</dbReference>
<evidence type="ECO:0000259" key="2">
    <source>
        <dbReference type="PROSITE" id="PS50914"/>
    </source>
</evidence>
<protein>
    <recommendedName>
        <fullName evidence="6">OmpA-like domain-containing protein</fullName>
    </recommendedName>
</protein>